<evidence type="ECO:0000313" key="3">
    <source>
        <dbReference type="Proteomes" id="UP000008955"/>
    </source>
</evidence>
<sequence length="44" mass="5322">MVPHRKLFLKIYAETQKKIEPSDFYFLVALLKFIIQWILPPVFV</sequence>
<dbReference type="HOGENOM" id="CLU_3213124_0_0_9"/>
<dbReference type="Proteomes" id="UP000008955">
    <property type="component" value="Chromosome"/>
</dbReference>
<keyword evidence="1" id="KW-0472">Membrane</keyword>
<gene>
    <name evidence="2" type="ORF">CK5_30200</name>
</gene>
<organism evidence="2 3">
    <name type="scientific">Blautia obeum A2-162</name>
    <dbReference type="NCBI Taxonomy" id="657314"/>
    <lineage>
        <taxon>Bacteria</taxon>
        <taxon>Bacillati</taxon>
        <taxon>Bacillota</taxon>
        <taxon>Clostridia</taxon>
        <taxon>Lachnospirales</taxon>
        <taxon>Lachnospiraceae</taxon>
        <taxon>Blautia</taxon>
    </lineage>
</organism>
<reference evidence="2 3" key="2">
    <citation type="submission" date="2010-03" db="EMBL/GenBank/DDBJ databases">
        <authorList>
            <person name="Pajon A."/>
        </authorList>
    </citation>
    <scope>NUCLEOTIDE SEQUENCE [LARGE SCALE GENOMIC DNA]</scope>
    <source>
        <strain evidence="2 3">A2-162</strain>
    </source>
</reference>
<name>D4LTZ6_9FIRM</name>
<keyword evidence="3" id="KW-1185">Reference proteome</keyword>
<accession>D4LTZ6</accession>
<evidence type="ECO:0000256" key="1">
    <source>
        <dbReference type="SAM" id="Phobius"/>
    </source>
</evidence>
<reference evidence="2 3" key="1">
    <citation type="submission" date="2010-03" db="EMBL/GenBank/DDBJ databases">
        <title>The genome sequence of Ruminococcus obeum A2-162.</title>
        <authorList>
            <consortium name="metaHIT consortium -- http://www.metahit.eu/"/>
            <person name="Pajon A."/>
            <person name="Turner K."/>
            <person name="Parkhill J."/>
            <person name="Duncan S."/>
            <person name="Flint H."/>
        </authorList>
    </citation>
    <scope>NUCLEOTIDE SEQUENCE [LARGE SCALE GENOMIC DNA]</scope>
    <source>
        <strain evidence="2 3">A2-162</strain>
    </source>
</reference>
<evidence type="ECO:0000313" key="2">
    <source>
        <dbReference type="EMBL" id="CBL24254.1"/>
    </source>
</evidence>
<dbReference type="EMBL" id="FP929054">
    <property type="protein sequence ID" value="CBL24254.1"/>
    <property type="molecule type" value="Genomic_DNA"/>
</dbReference>
<keyword evidence="1" id="KW-1133">Transmembrane helix</keyword>
<dbReference type="KEGG" id="rob:CK5_30200"/>
<keyword evidence="1" id="KW-0812">Transmembrane</keyword>
<proteinExistence type="predicted"/>
<dbReference type="AlphaFoldDB" id="D4LTZ6"/>
<protein>
    <submittedName>
        <fullName evidence="2">Uncharacterized protein</fullName>
    </submittedName>
</protein>
<feature type="transmembrane region" description="Helical" evidence="1">
    <location>
        <begin position="24"/>
        <end position="43"/>
    </location>
</feature>